<reference evidence="3" key="1">
    <citation type="submission" date="2018-02" db="EMBL/GenBank/DDBJ databases">
        <authorList>
            <person name="Hausmann B."/>
        </authorList>
    </citation>
    <scope>NUCLEOTIDE SEQUENCE [LARGE SCALE GENOMIC DNA]</scope>
    <source>
        <strain evidence="3">Peat soil MAG SbA5</strain>
    </source>
</reference>
<dbReference type="Proteomes" id="UP000239735">
    <property type="component" value="Unassembled WGS sequence"/>
</dbReference>
<feature type="transmembrane region" description="Helical" evidence="1">
    <location>
        <begin position="39"/>
        <end position="62"/>
    </location>
</feature>
<accession>A0A2N9L3B7</accession>
<gene>
    <name evidence="2" type="ORF">SBA5_110089</name>
</gene>
<name>A0A2N9L3B7_9BACT</name>
<dbReference type="EMBL" id="OKRB01000013">
    <property type="protein sequence ID" value="SPE17729.1"/>
    <property type="molecule type" value="Genomic_DNA"/>
</dbReference>
<proteinExistence type="predicted"/>
<protein>
    <submittedName>
        <fullName evidence="2">Uncharacterized protein</fullName>
    </submittedName>
</protein>
<keyword evidence="1" id="KW-0812">Transmembrane</keyword>
<dbReference type="OrthoDB" id="9803467at2"/>
<keyword evidence="1" id="KW-1133">Transmembrane helix</keyword>
<evidence type="ECO:0000256" key="1">
    <source>
        <dbReference type="SAM" id="Phobius"/>
    </source>
</evidence>
<feature type="transmembrane region" description="Helical" evidence="1">
    <location>
        <begin position="138"/>
        <end position="157"/>
    </location>
</feature>
<evidence type="ECO:0000313" key="2">
    <source>
        <dbReference type="EMBL" id="SPE17729.1"/>
    </source>
</evidence>
<dbReference type="AlphaFoldDB" id="A0A2N9L3B7"/>
<evidence type="ECO:0000313" key="3">
    <source>
        <dbReference type="Proteomes" id="UP000239735"/>
    </source>
</evidence>
<feature type="transmembrane region" description="Helical" evidence="1">
    <location>
        <begin position="74"/>
        <end position="95"/>
    </location>
</feature>
<feature type="transmembrane region" description="Helical" evidence="1">
    <location>
        <begin position="107"/>
        <end position="126"/>
    </location>
</feature>
<sequence>MMMVLTVFGLRNVFSLPVSLTANWVWRVTQLSPTEKYVAATRSSLLFFGVAPVWLVSAALLLDFRPRPQVAGHLGVLAFTGIVLVEIALVGFYKVPFACSYLPGKVNLQFLFWGFIVLFAAIAIPASEAELRALSHPAEYAWITVALLAVFVSLLSLNRYRARSAVLSFEELQPEVITTLGLTRDGVSVTEFLSEGSRSLATTGAQKPNLR</sequence>
<keyword evidence="1" id="KW-0472">Membrane</keyword>
<organism evidence="2 3">
    <name type="scientific">Candidatus Sulfuritelmatomonas gaucii</name>
    <dbReference type="NCBI Taxonomy" id="2043161"/>
    <lineage>
        <taxon>Bacteria</taxon>
        <taxon>Pseudomonadati</taxon>
        <taxon>Acidobacteriota</taxon>
        <taxon>Terriglobia</taxon>
        <taxon>Terriglobales</taxon>
        <taxon>Acidobacteriaceae</taxon>
        <taxon>Candidatus Sulfuritelmatomonas</taxon>
    </lineage>
</organism>